<evidence type="ECO:0000313" key="2">
    <source>
        <dbReference type="Proteomes" id="UP000688137"/>
    </source>
</evidence>
<dbReference type="AlphaFoldDB" id="A0A8S1JLG9"/>
<accession>A0A8S1JLG9</accession>
<dbReference type="Proteomes" id="UP000688137">
    <property type="component" value="Unassembled WGS sequence"/>
</dbReference>
<keyword evidence="2" id="KW-1185">Reference proteome</keyword>
<comment type="caution">
    <text evidence="1">The sequence shown here is derived from an EMBL/GenBank/DDBJ whole genome shotgun (WGS) entry which is preliminary data.</text>
</comment>
<dbReference type="GO" id="GO:0005634">
    <property type="term" value="C:nucleus"/>
    <property type="evidence" value="ECO:0007669"/>
    <property type="project" value="TreeGrafter"/>
</dbReference>
<dbReference type="EMBL" id="CAJJDM010000001">
    <property type="protein sequence ID" value="CAD8042802.1"/>
    <property type="molecule type" value="Genomic_DNA"/>
</dbReference>
<dbReference type="PANTHER" id="PTHR14741:SF32">
    <property type="entry name" value="TRIMETHYLGUANOSINE SYNTHASE"/>
    <property type="match status" value="1"/>
</dbReference>
<gene>
    <name evidence="1" type="ORF">PPRIM_AZ9-3.1.T0040016</name>
</gene>
<dbReference type="OMA" id="YFLEWSK"/>
<sequence>MKKFWNFICCTLDSDEEEIIEEKQITIKKDEKTSLELFGNFETLNYMLVRMTQKNFFVDFSMRKSKLIEKNPLSVFISYIDNNVLYEQDESSYLIPEKVLQYIGRRMREVKPSFIVDGLSRSGISAIQFSSETNTFVLGNNFSIQQIKNANHNTTICNLNIRCEFLQAIMPKLPIIQNDVFFIQPDYQIIDENLSINNIFPSISDILDYFLEWSKNLILVLPIQIDLQIFCEVFCQKLKEKNLDHLIFEIQRIQIDGELYYYFIYFGEIAAVQTQDQYMLMTEMTLEDSNQQNLFDSTYMLLKNIGYTTNAREIMNILLYSKQMSQSETTLQILINQLLMKGFTNEQTIKQLFGDVDVLQSSTPKYNQIQVQENTFGQDSQIKQCYEQQQTQKKKQAKKSQFISFNIPSE</sequence>
<name>A0A8S1JLG9_PARPR</name>
<dbReference type="GO" id="GO:0071164">
    <property type="term" value="F:RNA cap trimethylguanosine synthase activity"/>
    <property type="evidence" value="ECO:0007669"/>
    <property type="project" value="TreeGrafter"/>
</dbReference>
<dbReference type="PANTHER" id="PTHR14741">
    <property type="entry name" value="S-ADENOSYLMETHIONINE-DEPENDENT METHYLTRANSFERASE RELATED"/>
    <property type="match status" value="1"/>
</dbReference>
<organism evidence="1 2">
    <name type="scientific">Paramecium primaurelia</name>
    <dbReference type="NCBI Taxonomy" id="5886"/>
    <lineage>
        <taxon>Eukaryota</taxon>
        <taxon>Sar</taxon>
        <taxon>Alveolata</taxon>
        <taxon>Ciliophora</taxon>
        <taxon>Intramacronucleata</taxon>
        <taxon>Oligohymenophorea</taxon>
        <taxon>Peniculida</taxon>
        <taxon>Parameciidae</taxon>
        <taxon>Paramecium</taxon>
    </lineage>
</organism>
<reference evidence="1" key="1">
    <citation type="submission" date="2021-01" db="EMBL/GenBank/DDBJ databases">
        <authorList>
            <consortium name="Genoscope - CEA"/>
            <person name="William W."/>
        </authorList>
    </citation>
    <scope>NUCLEOTIDE SEQUENCE</scope>
</reference>
<proteinExistence type="predicted"/>
<protein>
    <submittedName>
        <fullName evidence="1">Uncharacterized protein</fullName>
    </submittedName>
</protein>
<evidence type="ECO:0000313" key="1">
    <source>
        <dbReference type="EMBL" id="CAD8042802.1"/>
    </source>
</evidence>